<keyword evidence="4" id="KW-0732">Signal</keyword>
<evidence type="ECO:0000259" key="5">
    <source>
        <dbReference type="PROSITE" id="PS50835"/>
    </source>
</evidence>
<dbReference type="GO" id="GO:0016064">
    <property type="term" value="P:immunoglobulin mediated immune response"/>
    <property type="evidence" value="ECO:0000318"/>
    <property type="project" value="GO_Central"/>
</dbReference>
<organism evidence="6 7">
    <name type="scientific">Anolis carolinensis</name>
    <name type="common">Green anole</name>
    <name type="synonym">American chameleon</name>
    <dbReference type="NCBI Taxonomy" id="28377"/>
    <lineage>
        <taxon>Eukaryota</taxon>
        <taxon>Metazoa</taxon>
        <taxon>Chordata</taxon>
        <taxon>Craniata</taxon>
        <taxon>Vertebrata</taxon>
        <taxon>Euteleostomi</taxon>
        <taxon>Lepidosauria</taxon>
        <taxon>Squamata</taxon>
        <taxon>Bifurcata</taxon>
        <taxon>Unidentata</taxon>
        <taxon>Episquamata</taxon>
        <taxon>Toxicofera</taxon>
        <taxon>Iguania</taxon>
        <taxon>Dactyloidae</taxon>
        <taxon>Anolis</taxon>
    </lineage>
</organism>
<keyword evidence="3" id="KW-1280">Immunoglobulin</keyword>
<dbReference type="Proteomes" id="UP000001646">
    <property type="component" value="Unplaced"/>
</dbReference>
<dbReference type="Bgee" id="ENSACAG00000028269">
    <property type="expression patterns" value="Expressed in adrenal gland and 4 other cell types or tissues"/>
</dbReference>
<dbReference type="FunFam" id="2.60.40.10:FF:002396">
    <property type="entry name" value="Uncharacterized protein"/>
    <property type="match status" value="1"/>
</dbReference>
<evidence type="ECO:0000256" key="4">
    <source>
        <dbReference type="SAM" id="SignalP"/>
    </source>
</evidence>
<feature type="domain" description="Ig-like" evidence="5">
    <location>
        <begin position="14"/>
        <end position="134"/>
    </location>
</feature>
<dbReference type="SUPFAM" id="SSF48726">
    <property type="entry name" value="Immunoglobulin"/>
    <property type="match status" value="1"/>
</dbReference>
<dbReference type="GO" id="GO:0003823">
    <property type="term" value="F:antigen binding"/>
    <property type="evidence" value="ECO:0000318"/>
    <property type="project" value="GO_Central"/>
</dbReference>
<reference evidence="6" key="1">
    <citation type="submission" date="2009-12" db="EMBL/GenBank/DDBJ databases">
        <title>The Genome Sequence of Anolis carolinensis (Green Anole Lizard).</title>
        <authorList>
            <consortium name="The Genome Sequencing Platform"/>
            <person name="Di Palma F."/>
            <person name="Alfoldi J."/>
            <person name="Heiman D."/>
            <person name="Young S."/>
            <person name="Grabherr M."/>
            <person name="Johnson J."/>
            <person name="Lander E.S."/>
            <person name="Lindblad-Toh K."/>
        </authorList>
    </citation>
    <scope>NUCLEOTIDE SEQUENCE [LARGE SCALE GENOMIC DNA]</scope>
    <source>
        <strain evidence="6">JBL SC #1</strain>
    </source>
</reference>
<evidence type="ECO:0000313" key="7">
    <source>
        <dbReference type="Proteomes" id="UP000001646"/>
    </source>
</evidence>
<proteinExistence type="predicted"/>
<dbReference type="Pfam" id="PF07686">
    <property type="entry name" value="V-set"/>
    <property type="match status" value="1"/>
</dbReference>
<evidence type="ECO:0000256" key="1">
    <source>
        <dbReference type="ARBA" id="ARBA00022859"/>
    </source>
</evidence>
<keyword evidence="1" id="KW-0391">Immunity</keyword>
<dbReference type="InterPro" id="IPR007110">
    <property type="entry name" value="Ig-like_dom"/>
</dbReference>
<evidence type="ECO:0000313" key="6">
    <source>
        <dbReference type="Ensembl" id="ENSACAP00000024118.1"/>
    </source>
</evidence>
<evidence type="ECO:0000256" key="3">
    <source>
        <dbReference type="ARBA" id="ARBA00043265"/>
    </source>
</evidence>
<dbReference type="InterPro" id="IPR013106">
    <property type="entry name" value="Ig_V-set"/>
</dbReference>
<dbReference type="GeneTree" id="ENSGT01150000287008"/>
<dbReference type="AlphaFoldDB" id="A0A803SMC8"/>
<reference evidence="6" key="2">
    <citation type="submission" date="2025-05" db="UniProtKB">
        <authorList>
            <consortium name="Ensembl"/>
        </authorList>
    </citation>
    <scope>IDENTIFICATION</scope>
</reference>
<dbReference type="PROSITE" id="PS50835">
    <property type="entry name" value="IG_LIKE"/>
    <property type="match status" value="1"/>
</dbReference>
<dbReference type="Gene3D" id="2.60.40.10">
    <property type="entry name" value="Immunoglobulins"/>
    <property type="match status" value="1"/>
</dbReference>
<dbReference type="InterPro" id="IPR036179">
    <property type="entry name" value="Ig-like_dom_sf"/>
</dbReference>
<dbReference type="GO" id="GO:0019814">
    <property type="term" value="C:immunoglobulin complex"/>
    <property type="evidence" value="ECO:0007669"/>
    <property type="project" value="UniProtKB-KW"/>
</dbReference>
<name>A0A803SMC8_ANOCA</name>
<dbReference type="SMART" id="SM00406">
    <property type="entry name" value="IGv"/>
    <property type="match status" value="1"/>
</dbReference>
<dbReference type="PANTHER" id="PTHR23266">
    <property type="entry name" value="IMMUNOGLOBULIN HEAVY CHAIN"/>
    <property type="match status" value="1"/>
</dbReference>
<evidence type="ECO:0000256" key="2">
    <source>
        <dbReference type="ARBA" id="ARBA00023130"/>
    </source>
</evidence>
<dbReference type="Ensembl" id="ENSACAT00000054383.1">
    <property type="protein sequence ID" value="ENSACAP00000025564.1"/>
    <property type="gene ID" value="ENSACAG00000028269.2"/>
</dbReference>
<accession>A0A803SMC8</accession>
<dbReference type="InterPro" id="IPR013783">
    <property type="entry name" value="Ig-like_fold"/>
</dbReference>
<keyword evidence="7" id="KW-1185">Reference proteome</keyword>
<dbReference type="GO" id="GO:0005576">
    <property type="term" value="C:extracellular region"/>
    <property type="evidence" value="ECO:0007669"/>
    <property type="project" value="UniProtKB-ARBA"/>
</dbReference>
<sequence>MALTFFISFLMVFPACIVSQVTLTESGGGMKKPEETLYLTCTVSRFSVTDNSYAVSLIRQFSGKILEWIANIWGGGNTYTNSALQSRVSISKDTSKRQVLFQLSSLKPEDTAMYYCARRTHTEYPSQEQYKNYSSLIKYITHSRVCGQRGQFFILEFLYRQSPSYKHPTMPRKGNSSLKELSLGKGLSIEALSPILVSKTSQIF</sequence>
<keyword evidence="2" id="KW-1064">Adaptive immunity</keyword>
<dbReference type="Ensembl" id="ENSACAT00000036690.1">
    <property type="protein sequence ID" value="ENSACAP00000024118.1"/>
    <property type="gene ID" value="ENSACAG00000028269.2"/>
</dbReference>
<feature type="signal peptide" evidence="4">
    <location>
        <begin position="1"/>
        <end position="19"/>
    </location>
</feature>
<protein>
    <recommendedName>
        <fullName evidence="5">Ig-like domain-containing protein</fullName>
    </recommendedName>
</protein>
<dbReference type="Ensembl" id="ENSACAT00000043488.1">
    <property type="protein sequence ID" value="ENSACAP00000033936.1"/>
    <property type="gene ID" value="ENSACAG00000028269.2"/>
</dbReference>
<dbReference type="Ensembl" id="ENSACAT00000051128.1">
    <property type="protein sequence ID" value="ENSACAP00000037064.1"/>
    <property type="gene ID" value="ENSACAG00000028269.2"/>
</dbReference>
<dbReference type="InterPro" id="IPR050199">
    <property type="entry name" value="IgHV"/>
</dbReference>
<feature type="chain" id="PRO_5044663262" description="Ig-like domain-containing protein" evidence="4">
    <location>
        <begin position="20"/>
        <end position="204"/>
    </location>
</feature>